<dbReference type="PANTHER" id="PTHR34281">
    <property type="entry name" value="PROTEIN EARLY FLOWERING 3"/>
    <property type="match status" value="1"/>
</dbReference>
<keyword evidence="2" id="KW-1185">Reference proteome</keyword>
<dbReference type="EMBL" id="JARYMX010000005">
    <property type="protein sequence ID" value="KAJ9549549.1"/>
    <property type="molecule type" value="Genomic_DNA"/>
</dbReference>
<dbReference type="AlphaFoldDB" id="A0AA38SX34"/>
<comment type="caution">
    <text evidence="1">The sequence shown here is derived from an EMBL/GenBank/DDBJ whole genome shotgun (WGS) entry which is preliminary data.</text>
</comment>
<dbReference type="InterPro" id="IPR039319">
    <property type="entry name" value="ELF3-like"/>
</dbReference>
<evidence type="ECO:0000313" key="1">
    <source>
        <dbReference type="EMBL" id="KAJ9549549.1"/>
    </source>
</evidence>
<proteinExistence type="predicted"/>
<protein>
    <recommendedName>
        <fullName evidence="3">EARLY FLOWERING 3</fullName>
    </recommendedName>
</protein>
<dbReference type="Proteomes" id="UP001172457">
    <property type="component" value="Chromosome 5"/>
</dbReference>
<organism evidence="1 2">
    <name type="scientific">Centaurea solstitialis</name>
    <name type="common">yellow star-thistle</name>
    <dbReference type="NCBI Taxonomy" id="347529"/>
    <lineage>
        <taxon>Eukaryota</taxon>
        <taxon>Viridiplantae</taxon>
        <taxon>Streptophyta</taxon>
        <taxon>Embryophyta</taxon>
        <taxon>Tracheophyta</taxon>
        <taxon>Spermatophyta</taxon>
        <taxon>Magnoliopsida</taxon>
        <taxon>eudicotyledons</taxon>
        <taxon>Gunneridae</taxon>
        <taxon>Pentapetalae</taxon>
        <taxon>asterids</taxon>
        <taxon>campanulids</taxon>
        <taxon>Asterales</taxon>
        <taxon>Asteraceae</taxon>
        <taxon>Carduoideae</taxon>
        <taxon>Cardueae</taxon>
        <taxon>Centaureinae</taxon>
        <taxon>Centaurea</taxon>
    </lineage>
</organism>
<accession>A0AA38SX34</accession>
<evidence type="ECO:0008006" key="3">
    <source>
        <dbReference type="Google" id="ProtNLM"/>
    </source>
</evidence>
<dbReference type="PANTHER" id="PTHR34281:SF23">
    <property type="entry name" value="HYDROXYPROLINE-RICH GLYCOPROTEIN FAMILY PROTEIN"/>
    <property type="match status" value="1"/>
</dbReference>
<sequence>MKRRIDDKNMWPMFPRLHVNDIEKGGPRAPPRNKMALYEQLISMPSSQVDMSQSGPFFPLERTPTIHVVDKTNNRLFDLNNQLVQREQKKKQEDNDFRVPILVQQYGANLGHSDPSTGDVDSEISMVDSISEDDISPDNVVGVIGHNHFVQARRAILNQQKAFSGQVFELHRLVEVQKLIAGTPQPMVEDDAFLGKLATVAPIEKTQVEYALKSSTNVPKLIDYREKPTDDMRDFSIENVVEKASLFPVQNNHHPTFSGYPLPPSEPNFGSLGTNQIPGHQWLIPVMSPSEGLIYKPYPGPAYVLPGPEAPTSAPIIGHNFVNHGVPPPAQSYQWPTVHPSVPPAAHGYLPPYGTTTMNPSGAQEMNPFNMQNVPVVAKFHPLNDNEVQLSLASGPSNTTRDQDTLSLFPTWPLSEDRVEPTRAIRVVAHDAQSATESGARIFQSMQEERDQPKGICLYDPITTISELSVGSNLHNR</sequence>
<gene>
    <name evidence="1" type="ORF">OSB04_022092</name>
</gene>
<dbReference type="GO" id="GO:2000028">
    <property type="term" value="P:regulation of photoperiodism, flowering"/>
    <property type="evidence" value="ECO:0007669"/>
    <property type="project" value="InterPro"/>
</dbReference>
<evidence type="ECO:0000313" key="2">
    <source>
        <dbReference type="Proteomes" id="UP001172457"/>
    </source>
</evidence>
<name>A0AA38SX34_9ASTR</name>
<reference evidence="1" key="1">
    <citation type="submission" date="2023-03" db="EMBL/GenBank/DDBJ databases">
        <title>Chromosome-scale reference genome and RAD-based genetic map of yellow starthistle (Centaurea solstitialis) reveal putative structural variation and QTLs associated with invader traits.</title>
        <authorList>
            <person name="Reatini B."/>
            <person name="Cang F.A."/>
            <person name="Jiang Q."/>
            <person name="Mckibben M.T.W."/>
            <person name="Barker M.S."/>
            <person name="Rieseberg L.H."/>
            <person name="Dlugosch K.M."/>
        </authorList>
    </citation>
    <scope>NUCLEOTIDE SEQUENCE</scope>
    <source>
        <strain evidence="1">CAN-66</strain>
        <tissue evidence="1">Leaf</tissue>
    </source>
</reference>